<evidence type="ECO:0000313" key="1">
    <source>
        <dbReference type="EMBL" id="GAA1778828.1"/>
    </source>
</evidence>
<sequence length="97" mass="10746">MTVLCTARIDDSVTARLHHCTLPAHHDDDWHRGPETDGRVVRWKDGAPGAVEHSAAAPACPTDCDDDCDAPCHEGHYRPRRRHHQLHECPSVAETAP</sequence>
<name>A0ABP4XHL9_9ACTN</name>
<proteinExistence type="predicted"/>
<evidence type="ECO:0000313" key="2">
    <source>
        <dbReference type="Proteomes" id="UP001500655"/>
    </source>
</evidence>
<dbReference type="Proteomes" id="UP001500655">
    <property type="component" value="Unassembled WGS sequence"/>
</dbReference>
<gene>
    <name evidence="1" type="ORF">GCM10009681_56950</name>
</gene>
<reference evidence="2" key="1">
    <citation type="journal article" date="2019" name="Int. J. Syst. Evol. Microbiol.">
        <title>The Global Catalogue of Microorganisms (GCM) 10K type strain sequencing project: providing services to taxonomists for standard genome sequencing and annotation.</title>
        <authorList>
            <consortium name="The Broad Institute Genomics Platform"/>
            <consortium name="The Broad Institute Genome Sequencing Center for Infectious Disease"/>
            <person name="Wu L."/>
            <person name="Ma J."/>
        </authorList>
    </citation>
    <scope>NUCLEOTIDE SEQUENCE [LARGE SCALE GENOMIC DNA]</scope>
    <source>
        <strain evidence="2">JCM 13249</strain>
    </source>
</reference>
<accession>A0ABP4XHL9</accession>
<dbReference type="EMBL" id="BAAALS010000066">
    <property type="protein sequence ID" value="GAA1778828.1"/>
    <property type="molecule type" value="Genomic_DNA"/>
</dbReference>
<comment type="caution">
    <text evidence="1">The sequence shown here is derived from an EMBL/GenBank/DDBJ whole genome shotgun (WGS) entry which is preliminary data.</text>
</comment>
<keyword evidence="2" id="KW-1185">Reference proteome</keyword>
<protein>
    <submittedName>
        <fullName evidence="1">Uncharacterized protein</fullName>
    </submittedName>
</protein>
<organism evidence="1 2">
    <name type="scientific">Luedemannella helvata</name>
    <dbReference type="NCBI Taxonomy" id="349315"/>
    <lineage>
        <taxon>Bacteria</taxon>
        <taxon>Bacillati</taxon>
        <taxon>Actinomycetota</taxon>
        <taxon>Actinomycetes</taxon>
        <taxon>Micromonosporales</taxon>
        <taxon>Micromonosporaceae</taxon>
        <taxon>Luedemannella</taxon>
    </lineage>
</organism>